<feature type="region of interest" description="Disordered" evidence="4">
    <location>
        <begin position="1"/>
        <end position="35"/>
    </location>
</feature>
<keyword evidence="2" id="KW-0539">Nucleus</keyword>
<comment type="subcellular location">
    <subcellularLocation>
        <location evidence="1">Nucleus</location>
    </subcellularLocation>
</comment>
<feature type="domain" description="RRM" evidence="5">
    <location>
        <begin position="138"/>
        <end position="214"/>
    </location>
</feature>
<dbReference type="PANTHER" id="PTHR48033:SF10">
    <property type="entry name" value="RNA-BINDING PROTEIN SQUID"/>
    <property type="match status" value="1"/>
</dbReference>
<gene>
    <name evidence="6" type="ORF">PCOR1329_LOCUS80382</name>
</gene>
<evidence type="ECO:0000256" key="4">
    <source>
        <dbReference type="SAM" id="MobiDB-lite"/>
    </source>
</evidence>
<dbReference type="PROSITE" id="PS50102">
    <property type="entry name" value="RRM"/>
    <property type="match status" value="1"/>
</dbReference>
<keyword evidence="3" id="KW-0694">RNA-binding</keyword>
<organism evidence="6 7">
    <name type="scientific">Prorocentrum cordatum</name>
    <dbReference type="NCBI Taxonomy" id="2364126"/>
    <lineage>
        <taxon>Eukaryota</taxon>
        <taxon>Sar</taxon>
        <taxon>Alveolata</taxon>
        <taxon>Dinophyceae</taxon>
        <taxon>Prorocentrales</taxon>
        <taxon>Prorocentraceae</taxon>
        <taxon>Prorocentrum</taxon>
    </lineage>
</organism>
<evidence type="ECO:0000256" key="1">
    <source>
        <dbReference type="ARBA" id="ARBA00004123"/>
    </source>
</evidence>
<evidence type="ECO:0000256" key="2">
    <source>
        <dbReference type="ARBA" id="ARBA00023242"/>
    </source>
</evidence>
<feature type="compositionally biased region" description="Low complexity" evidence="4">
    <location>
        <begin position="17"/>
        <end position="33"/>
    </location>
</feature>
<dbReference type="EMBL" id="CAUYUJ010021387">
    <property type="protein sequence ID" value="CAK0904328.1"/>
    <property type="molecule type" value="Genomic_DNA"/>
</dbReference>
<reference evidence="6" key="1">
    <citation type="submission" date="2023-10" db="EMBL/GenBank/DDBJ databases">
        <authorList>
            <person name="Chen Y."/>
            <person name="Shah S."/>
            <person name="Dougan E. K."/>
            <person name="Thang M."/>
            <person name="Chan C."/>
        </authorList>
    </citation>
    <scope>NUCLEOTIDE SEQUENCE [LARGE SCALE GENOMIC DNA]</scope>
</reference>
<feature type="compositionally biased region" description="Acidic residues" evidence="4">
    <location>
        <begin position="90"/>
        <end position="101"/>
    </location>
</feature>
<protein>
    <recommendedName>
        <fullName evidence="5">RRM domain-containing protein</fullName>
    </recommendedName>
</protein>
<evidence type="ECO:0000256" key="3">
    <source>
        <dbReference type="PROSITE-ProRule" id="PRU00176"/>
    </source>
</evidence>
<keyword evidence="7" id="KW-1185">Reference proteome</keyword>
<feature type="compositionally biased region" description="Basic and acidic residues" evidence="4">
    <location>
        <begin position="328"/>
        <end position="340"/>
    </location>
</feature>
<comment type="caution">
    <text evidence="6">The sequence shown here is derived from an EMBL/GenBank/DDBJ whole genome shotgun (WGS) entry which is preliminary data.</text>
</comment>
<dbReference type="InterPro" id="IPR012677">
    <property type="entry name" value="Nucleotide-bd_a/b_plait_sf"/>
</dbReference>
<dbReference type="Pfam" id="PF00076">
    <property type="entry name" value="RRM_1"/>
    <property type="match status" value="1"/>
</dbReference>
<accession>A0ABN9XW77</accession>
<feature type="region of interest" description="Disordered" evidence="4">
    <location>
        <begin position="322"/>
        <end position="345"/>
    </location>
</feature>
<proteinExistence type="predicted"/>
<dbReference type="InterPro" id="IPR035979">
    <property type="entry name" value="RBD_domain_sf"/>
</dbReference>
<feature type="region of interest" description="Disordered" evidence="4">
    <location>
        <begin position="71"/>
        <end position="111"/>
    </location>
</feature>
<dbReference type="Gene3D" id="3.30.70.330">
    <property type="match status" value="1"/>
</dbReference>
<dbReference type="SMART" id="SM00360">
    <property type="entry name" value="RRM"/>
    <property type="match status" value="1"/>
</dbReference>
<sequence length="357" mass="38826">MPAPRSCSPPRWHQGCSRWPPATASSSPWTAARRSCEPLATAAVQVRDQTYSIEFLTEVRRQMMQAEKGGLPKTVKLPPGVWPSERQADEPEVTGDNSAEEAVEKGPADGKSSSCQNVGYFPSAASAKWEGPADPLCGKIFVGRLDLSTTEETIRSHFSWYGTVIDCHLERGWTGLSRGFGFVLFDNAASAKKAVEEDGHRIDGRWVECKRYVPQAPAAARGSCLRADADAFYPSVPTEEAASPADILEQDALEYTGVHCAWTPWCTEGAWSAEADGEEEPAAAWCAWMDGRPLGAAPCGPAEGVGLARSAGVVDHHEKSYHAHGLLRRGDPKDHLRENRGLGGVVPRPRRVRRRVL</sequence>
<name>A0ABN9XW77_9DINO</name>
<evidence type="ECO:0000313" key="7">
    <source>
        <dbReference type="Proteomes" id="UP001189429"/>
    </source>
</evidence>
<evidence type="ECO:0000259" key="5">
    <source>
        <dbReference type="PROSITE" id="PS50102"/>
    </source>
</evidence>
<evidence type="ECO:0000313" key="6">
    <source>
        <dbReference type="EMBL" id="CAK0904328.1"/>
    </source>
</evidence>
<dbReference type="InterPro" id="IPR000504">
    <property type="entry name" value="RRM_dom"/>
</dbReference>
<dbReference type="Proteomes" id="UP001189429">
    <property type="component" value="Unassembled WGS sequence"/>
</dbReference>
<dbReference type="PANTHER" id="PTHR48033">
    <property type="entry name" value="RNA-BINDING (RRM/RBD/RNP MOTIFS) FAMILY PROTEIN"/>
    <property type="match status" value="1"/>
</dbReference>
<dbReference type="SUPFAM" id="SSF54928">
    <property type="entry name" value="RNA-binding domain, RBD"/>
    <property type="match status" value="1"/>
</dbReference>